<evidence type="ECO:0000313" key="2">
    <source>
        <dbReference type="Proteomes" id="UP000824469"/>
    </source>
</evidence>
<evidence type="ECO:0000313" key="1">
    <source>
        <dbReference type="EMBL" id="KAH9322972.1"/>
    </source>
</evidence>
<gene>
    <name evidence="1" type="ORF">KI387_017611</name>
</gene>
<protein>
    <submittedName>
        <fullName evidence="1">Uncharacterized protein</fullName>
    </submittedName>
</protein>
<keyword evidence="2" id="KW-1185">Reference proteome</keyword>
<organism evidence="1 2">
    <name type="scientific">Taxus chinensis</name>
    <name type="common">Chinese yew</name>
    <name type="synonym">Taxus wallichiana var. chinensis</name>
    <dbReference type="NCBI Taxonomy" id="29808"/>
    <lineage>
        <taxon>Eukaryota</taxon>
        <taxon>Viridiplantae</taxon>
        <taxon>Streptophyta</taxon>
        <taxon>Embryophyta</taxon>
        <taxon>Tracheophyta</taxon>
        <taxon>Spermatophyta</taxon>
        <taxon>Pinopsida</taxon>
        <taxon>Pinidae</taxon>
        <taxon>Conifers II</taxon>
        <taxon>Cupressales</taxon>
        <taxon>Taxaceae</taxon>
        <taxon>Taxus</taxon>
    </lineage>
</organism>
<feature type="non-terminal residue" evidence="1">
    <location>
        <position position="55"/>
    </location>
</feature>
<dbReference type="AlphaFoldDB" id="A0AA38LJ69"/>
<sequence>MVVLSSETILIDVVIDEESYVGEDGLRVVDDAMRGEEEVIDGGNSGTVVDEISRE</sequence>
<name>A0AA38LJ69_TAXCH</name>
<accession>A0AA38LJ69</accession>
<proteinExistence type="predicted"/>
<reference evidence="1 2" key="1">
    <citation type="journal article" date="2021" name="Nat. Plants">
        <title>The Taxus genome provides insights into paclitaxel biosynthesis.</title>
        <authorList>
            <person name="Xiong X."/>
            <person name="Gou J."/>
            <person name="Liao Q."/>
            <person name="Li Y."/>
            <person name="Zhou Q."/>
            <person name="Bi G."/>
            <person name="Li C."/>
            <person name="Du R."/>
            <person name="Wang X."/>
            <person name="Sun T."/>
            <person name="Guo L."/>
            <person name="Liang H."/>
            <person name="Lu P."/>
            <person name="Wu Y."/>
            <person name="Zhang Z."/>
            <person name="Ro D.K."/>
            <person name="Shang Y."/>
            <person name="Huang S."/>
            <person name="Yan J."/>
        </authorList>
    </citation>
    <scope>NUCLEOTIDE SEQUENCE [LARGE SCALE GENOMIC DNA]</scope>
    <source>
        <strain evidence="1">Ta-2019</strain>
    </source>
</reference>
<dbReference type="Proteomes" id="UP000824469">
    <property type="component" value="Unassembled WGS sequence"/>
</dbReference>
<dbReference type="EMBL" id="JAHRHJ020000003">
    <property type="protein sequence ID" value="KAH9322972.1"/>
    <property type="molecule type" value="Genomic_DNA"/>
</dbReference>
<comment type="caution">
    <text evidence="1">The sequence shown here is derived from an EMBL/GenBank/DDBJ whole genome shotgun (WGS) entry which is preliminary data.</text>
</comment>